<dbReference type="OMA" id="ELYPHGP"/>
<evidence type="ECO:0000259" key="4">
    <source>
        <dbReference type="PROSITE" id="PS50090"/>
    </source>
</evidence>
<evidence type="ECO:0000256" key="2">
    <source>
        <dbReference type="ARBA" id="ARBA00023163"/>
    </source>
</evidence>
<sequence>WTADEHRRFLEAVRMYGYGNARQIAAYVQTRNITQVRTHAQKYILKLSRMGSSALKP</sequence>
<dbReference type="GeneID" id="17298632"/>
<organism evidence="7">
    <name type="scientific">Guillardia theta (strain CCMP2712)</name>
    <name type="common">Cryptophyte</name>
    <dbReference type="NCBI Taxonomy" id="905079"/>
    <lineage>
        <taxon>Eukaryota</taxon>
        <taxon>Cryptophyceae</taxon>
        <taxon>Pyrenomonadales</taxon>
        <taxon>Geminigeraceae</taxon>
        <taxon>Guillardia</taxon>
    </lineage>
</organism>
<dbReference type="InterPro" id="IPR017884">
    <property type="entry name" value="SANT_dom"/>
</dbReference>
<keyword evidence="1" id="KW-0805">Transcription regulation</keyword>
<reference evidence="9" key="2">
    <citation type="submission" date="2012-11" db="EMBL/GenBank/DDBJ databases">
        <authorList>
            <person name="Kuo A."/>
            <person name="Curtis B.A."/>
            <person name="Tanifuji G."/>
            <person name="Burki F."/>
            <person name="Gruber A."/>
            <person name="Irimia M."/>
            <person name="Maruyama S."/>
            <person name="Arias M.C."/>
            <person name="Ball S.G."/>
            <person name="Gile G.H."/>
            <person name="Hirakawa Y."/>
            <person name="Hopkins J.F."/>
            <person name="Rensing S.A."/>
            <person name="Schmutz J."/>
            <person name="Symeonidi A."/>
            <person name="Elias M."/>
            <person name="Eveleigh R.J."/>
            <person name="Herman E.K."/>
            <person name="Klute M.J."/>
            <person name="Nakayama T."/>
            <person name="Obornik M."/>
            <person name="Reyes-Prieto A."/>
            <person name="Armbrust E.V."/>
            <person name="Aves S.J."/>
            <person name="Beiko R.G."/>
            <person name="Coutinho P."/>
            <person name="Dacks J.B."/>
            <person name="Durnford D.G."/>
            <person name="Fast N.M."/>
            <person name="Green B.R."/>
            <person name="Grisdale C."/>
            <person name="Hempe F."/>
            <person name="Henrissat B."/>
            <person name="Hoppner M.P."/>
            <person name="Ishida K.-I."/>
            <person name="Kim E."/>
            <person name="Koreny L."/>
            <person name="Kroth P.G."/>
            <person name="Liu Y."/>
            <person name="Malik S.-B."/>
            <person name="Maier U.G."/>
            <person name="McRose D."/>
            <person name="Mock T."/>
            <person name="Neilson J.A."/>
            <person name="Onodera N.T."/>
            <person name="Poole A.M."/>
            <person name="Pritham E.J."/>
            <person name="Richards T.A."/>
            <person name="Rocap G."/>
            <person name="Roy S.W."/>
            <person name="Sarai C."/>
            <person name="Schaack S."/>
            <person name="Shirato S."/>
            <person name="Slamovits C.H."/>
            <person name="Spencer D.F."/>
            <person name="Suzuki S."/>
            <person name="Worden A.Z."/>
            <person name="Zauner S."/>
            <person name="Barry K."/>
            <person name="Bell C."/>
            <person name="Bharti A.K."/>
            <person name="Crow J.A."/>
            <person name="Grimwood J."/>
            <person name="Kramer R."/>
            <person name="Lindquist E."/>
            <person name="Lucas S."/>
            <person name="Salamov A."/>
            <person name="McFadden G.I."/>
            <person name="Lane C.E."/>
            <person name="Keeling P.J."/>
            <person name="Gray M.W."/>
            <person name="Grigoriev I.V."/>
            <person name="Archibald J.M."/>
        </authorList>
    </citation>
    <scope>NUCLEOTIDE SEQUENCE</scope>
    <source>
        <strain evidence="9">CCMP2712</strain>
    </source>
</reference>
<dbReference type="EnsemblProtists" id="EKX41918">
    <property type="protein sequence ID" value="EKX41918"/>
    <property type="gene ID" value="GUITHDRAFT_51405"/>
</dbReference>
<dbReference type="STRING" id="905079.L1J070"/>
<dbReference type="Proteomes" id="UP000011087">
    <property type="component" value="Unassembled WGS sequence"/>
</dbReference>
<dbReference type="HOGENOM" id="CLU_169280_1_0_1"/>
<feature type="domain" description="Myb-like" evidence="4">
    <location>
        <begin position="1"/>
        <end position="44"/>
    </location>
</feature>
<keyword evidence="9" id="KW-1185">Reference proteome</keyword>
<dbReference type="InterPro" id="IPR017930">
    <property type="entry name" value="Myb_dom"/>
</dbReference>
<evidence type="ECO:0000313" key="7">
    <source>
        <dbReference type="EMBL" id="EKX41918.1"/>
    </source>
</evidence>
<gene>
    <name evidence="7" type="ORF">GUITHDRAFT_51405</name>
</gene>
<dbReference type="SUPFAM" id="SSF46689">
    <property type="entry name" value="Homeodomain-like"/>
    <property type="match status" value="1"/>
</dbReference>
<reference evidence="8" key="3">
    <citation type="submission" date="2015-06" db="UniProtKB">
        <authorList>
            <consortium name="EnsemblProtists"/>
        </authorList>
    </citation>
    <scope>IDENTIFICATION</scope>
</reference>
<dbReference type="PANTHER" id="PTHR44042">
    <property type="entry name" value="DUPLICATED HOMEODOMAIN-LIKE SUPERFAMILY PROTEIN-RELATED"/>
    <property type="match status" value="1"/>
</dbReference>
<protein>
    <submittedName>
        <fullName evidence="7 8">Uncharacterized protein</fullName>
    </submittedName>
</protein>
<dbReference type="KEGG" id="gtt:GUITHDRAFT_51405"/>
<dbReference type="PaxDb" id="55529-EKX41918"/>
<reference evidence="7 9" key="1">
    <citation type="journal article" date="2012" name="Nature">
        <title>Algal genomes reveal evolutionary mosaicism and the fate of nucleomorphs.</title>
        <authorList>
            <consortium name="DOE Joint Genome Institute"/>
            <person name="Curtis B.A."/>
            <person name="Tanifuji G."/>
            <person name="Burki F."/>
            <person name="Gruber A."/>
            <person name="Irimia M."/>
            <person name="Maruyama S."/>
            <person name="Arias M.C."/>
            <person name="Ball S.G."/>
            <person name="Gile G.H."/>
            <person name="Hirakawa Y."/>
            <person name="Hopkins J.F."/>
            <person name="Kuo A."/>
            <person name="Rensing S.A."/>
            <person name="Schmutz J."/>
            <person name="Symeonidi A."/>
            <person name="Elias M."/>
            <person name="Eveleigh R.J."/>
            <person name="Herman E.K."/>
            <person name="Klute M.J."/>
            <person name="Nakayama T."/>
            <person name="Obornik M."/>
            <person name="Reyes-Prieto A."/>
            <person name="Armbrust E.V."/>
            <person name="Aves S.J."/>
            <person name="Beiko R.G."/>
            <person name="Coutinho P."/>
            <person name="Dacks J.B."/>
            <person name="Durnford D.G."/>
            <person name="Fast N.M."/>
            <person name="Green B.R."/>
            <person name="Grisdale C.J."/>
            <person name="Hempel F."/>
            <person name="Henrissat B."/>
            <person name="Hoppner M.P."/>
            <person name="Ishida K."/>
            <person name="Kim E."/>
            <person name="Koreny L."/>
            <person name="Kroth P.G."/>
            <person name="Liu Y."/>
            <person name="Malik S.B."/>
            <person name="Maier U.G."/>
            <person name="McRose D."/>
            <person name="Mock T."/>
            <person name="Neilson J.A."/>
            <person name="Onodera N.T."/>
            <person name="Poole A.M."/>
            <person name="Pritham E.J."/>
            <person name="Richards T.A."/>
            <person name="Rocap G."/>
            <person name="Roy S.W."/>
            <person name="Sarai C."/>
            <person name="Schaack S."/>
            <person name="Shirato S."/>
            <person name="Slamovits C.H."/>
            <person name="Spencer D.F."/>
            <person name="Suzuki S."/>
            <person name="Worden A.Z."/>
            <person name="Zauner S."/>
            <person name="Barry K."/>
            <person name="Bell C."/>
            <person name="Bharti A.K."/>
            <person name="Crow J.A."/>
            <person name="Grimwood J."/>
            <person name="Kramer R."/>
            <person name="Lindquist E."/>
            <person name="Lucas S."/>
            <person name="Salamov A."/>
            <person name="McFadden G.I."/>
            <person name="Lane C.E."/>
            <person name="Keeling P.J."/>
            <person name="Gray M.W."/>
            <person name="Grigoriev I.V."/>
            <person name="Archibald J.M."/>
        </authorList>
    </citation>
    <scope>NUCLEOTIDE SEQUENCE</scope>
    <source>
        <strain evidence="7 9">CCMP2712</strain>
    </source>
</reference>
<evidence type="ECO:0000313" key="8">
    <source>
        <dbReference type="EnsemblProtists" id="EKX41918"/>
    </source>
</evidence>
<dbReference type="PANTHER" id="PTHR44042:SF67">
    <property type="entry name" value="MYB-LIKE PROTEIN I"/>
    <property type="match status" value="1"/>
</dbReference>
<evidence type="ECO:0000259" key="5">
    <source>
        <dbReference type="PROSITE" id="PS51293"/>
    </source>
</evidence>
<feature type="domain" description="HTH myb-type" evidence="6">
    <location>
        <begin position="1"/>
        <end position="48"/>
    </location>
</feature>
<dbReference type="PROSITE" id="PS50090">
    <property type="entry name" value="MYB_LIKE"/>
    <property type="match status" value="1"/>
</dbReference>
<evidence type="ECO:0000259" key="6">
    <source>
        <dbReference type="PROSITE" id="PS51294"/>
    </source>
</evidence>
<evidence type="ECO:0000256" key="3">
    <source>
        <dbReference type="ARBA" id="ARBA00023242"/>
    </source>
</evidence>
<accession>L1J070</accession>
<dbReference type="NCBIfam" id="TIGR01557">
    <property type="entry name" value="myb_SHAQKYF"/>
    <property type="match status" value="1"/>
</dbReference>
<dbReference type="eggNOG" id="ENOG502SFME">
    <property type="taxonomic scope" value="Eukaryota"/>
</dbReference>
<feature type="non-terminal residue" evidence="7">
    <location>
        <position position="1"/>
    </location>
</feature>
<feature type="non-terminal residue" evidence="7">
    <location>
        <position position="57"/>
    </location>
</feature>
<name>L1J070_GUITC</name>
<dbReference type="RefSeq" id="XP_005828898.1">
    <property type="nucleotide sequence ID" value="XM_005828841.1"/>
</dbReference>
<feature type="domain" description="SANT" evidence="5">
    <location>
        <begin position="1"/>
        <end position="40"/>
    </location>
</feature>
<proteinExistence type="predicted"/>
<dbReference type="EMBL" id="JH993020">
    <property type="protein sequence ID" value="EKX41918.1"/>
    <property type="molecule type" value="Genomic_DNA"/>
</dbReference>
<dbReference type="CDD" id="cd00167">
    <property type="entry name" value="SANT"/>
    <property type="match status" value="1"/>
</dbReference>
<dbReference type="Pfam" id="PF00249">
    <property type="entry name" value="Myb_DNA-binding"/>
    <property type="match status" value="1"/>
</dbReference>
<dbReference type="PROSITE" id="PS51293">
    <property type="entry name" value="SANT"/>
    <property type="match status" value="1"/>
</dbReference>
<evidence type="ECO:0000256" key="1">
    <source>
        <dbReference type="ARBA" id="ARBA00023015"/>
    </source>
</evidence>
<dbReference type="InterPro" id="IPR006447">
    <property type="entry name" value="Myb_dom_plants"/>
</dbReference>
<dbReference type="InterPro" id="IPR001005">
    <property type="entry name" value="SANT/Myb"/>
</dbReference>
<dbReference type="OrthoDB" id="118550at2759"/>
<dbReference type="AlphaFoldDB" id="L1J070"/>
<keyword evidence="3" id="KW-0539">Nucleus</keyword>
<dbReference type="InterPro" id="IPR009057">
    <property type="entry name" value="Homeodomain-like_sf"/>
</dbReference>
<keyword evidence="2" id="KW-0804">Transcription</keyword>
<dbReference type="PROSITE" id="PS51294">
    <property type="entry name" value="HTH_MYB"/>
    <property type="match status" value="1"/>
</dbReference>
<dbReference type="Gene3D" id="1.10.10.60">
    <property type="entry name" value="Homeodomain-like"/>
    <property type="match status" value="1"/>
</dbReference>
<dbReference type="GO" id="GO:0003677">
    <property type="term" value="F:DNA binding"/>
    <property type="evidence" value="ECO:0007669"/>
    <property type="project" value="InterPro"/>
</dbReference>
<evidence type="ECO:0000313" key="9">
    <source>
        <dbReference type="Proteomes" id="UP000011087"/>
    </source>
</evidence>